<sequence>MRDRITIRRTAPRQWTVRVPAFGFGRGETLQHATHGAAVRAADRLIHRVASNVVSAESVWQPTDAVGAVPAWSPLAQAGREGGGYAGG</sequence>
<dbReference type="Proteomes" id="UP000002213">
    <property type="component" value="Chromosome"/>
</dbReference>
<dbReference type="HOGENOM" id="CLU_2462190_0_0_11"/>
<organism evidence="1 2">
    <name type="scientific">Actinosynnema mirum (strain ATCC 29888 / DSM 43827 / JCM 3225 / NBRC 14064 / NCIMB 13271 / NRRL B-12336 / IMRU 3971 / 101)</name>
    <dbReference type="NCBI Taxonomy" id="446462"/>
    <lineage>
        <taxon>Bacteria</taxon>
        <taxon>Bacillati</taxon>
        <taxon>Actinomycetota</taxon>
        <taxon>Actinomycetes</taxon>
        <taxon>Pseudonocardiales</taxon>
        <taxon>Pseudonocardiaceae</taxon>
        <taxon>Actinosynnema</taxon>
    </lineage>
</organism>
<dbReference type="KEGG" id="ami:Amir_5616"/>
<evidence type="ECO:0000313" key="1">
    <source>
        <dbReference type="EMBL" id="ACU39432.1"/>
    </source>
</evidence>
<dbReference type="EMBL" id="CP001630">
    <property type="protein sequence ID" value="ACU39432.1"/>
    <property type="molecule type" value="Genomic_DNA"/>
</dbReference>
<dbReference type="STRING" id="446462.Amir_5616"/>
<accession>C6WC44</accession>
<dbReference type="RefSeq" id="WP_015804317.1">
    <property type="nucleotide sequence ID" value="NC_013093.1"/>
</dbReference>
<name>C6WC44_ACTMD</name>
<dbReference type="OrthoDB" id="10003733at2"/>
<protein>
    <submittedName>
        <fullName evidence="1">Uncharacterized protein</fullName>
    </submittedName>
</protein>
<evidence type="ECO:0000313" key="2">
    <source>
        <dbReference type="Proteomes" id="UP000002213"/>
    </source>
</evidence>
<gene>
    <name evidence="1" type="ordered locus">Amir_5616</name>
</gene>
<keyword evidence="2" id="KW-1185">Reference proteome</keyword>
<proteinExistence type="predicted"/>
<reference evidence="1 2" key="1">
    <citation type="journal article" date="2009" name="Stand. Genomic Sci.">
        <title>Complete genome sequence of Actinosynnema mirum type strain (101).</title>
        <authorList>
            <person name="Land M."/>
            <person name="Lapidus A."/>
            <person name="Mayilraj S."/>
            <person name="Chen F."/>
            <person name="Copeland A."/>
            <person name="Del Rio T.G."/>
            <person name="Nolan M."/>
            <person name="Lucas S."/>
            <person name="Tice H."/>
            <person name="Cheng J.F."/>
            <person name="Chertkov O."/>
            <person name="Bruce D."/>
            <person name="Goodwin L."/>
            <person name="Pitluck S."/>
            <person name="Rohde M."/>
            <person name="Goker M."/>
            <person name="Pati A."/>
            <person name="Ivanova N."/>
            <person name="Mavromatis K."/>
            <person name="Chen A."/>
            <person name="Palaniappan K."/>
            <person name="Hauser L."/>
            <person name="Chang Y.J."/>
            <person name="Jeffries C.C."/>
            <person name="Brettin T."/>
            <person name="Detter J.C."/>
            <person name="Han C."/>
            <person name="Chain P."/>
            <person name="Tindall B.J."/>
            <person name="Bristow J."/>
            <person name="Eisen J.A."/>
            <person name="Markowitz V."/>
            <person name="Hugenholtz P."/>
            <person name="Kyrpides N.C."/>
            <person name="Klenk H.P."/>
        </authorList>
    </citation>
    <scope>NUCLEOTIDE SEQUENCE [LARGE SCALE GENOMIC DNA]</scope>
    <source>
        <strain evidence="2">ATCC 29888 / DSM 43827 / JCM 3225 / NBRC 14064 / NCIMB 13271 / NRRL B-12336 / IMRU 3971 / 101</strain>
    </source>
</reference>
<dbReference type="AlphaFoldDB" id="C6WC44"/>